<keyword evidence="2" id="KW-1185">Reference proteome</keyword>
<protein>
    <submittedName>
        <fullName evidence="1">Uncharacterized protein</fullName>
    </submittedName>
</protein>
<organism evidence="1 2">
    <name type="scientific">Peronosclerospora sorghi</name>
    <dbReference type="NCBI Taxonomy" id="230839"/>
    <lineage>
        <taxon>Eukaryota</taxon>
        <taxon>Sar</taxon>
        <taxon>Stramenopiles</taxon>
        <taxon>Oomycota</taxon>
        <taxon>Peronosporomycetes</taxon>
        <taxon>Peronosporales</taxon>
        <taxon>Peronosporaceae</taxon>
        <taxon>Peronosclerospora</taxon>
    </lineage>
</organism>
<reference evidence="1 2" key="1">
    <citation type="journal article" date="2022" name="bioRxiv">
        <title>The genome of the oomycete Peronosclerospora sorghi, a cosmopolitan pathogen of maize and sorghum, is inflated with dispersed pseudogenes.</title>
        <authorList>
            <person name="Fletcher K."/>
            <person name="Martin F."/>
            <person name="Isakeit T."/>
            <person name="Cavanaugh K."/>
            <person name="Magill C."/>
            <person name="Michelmore R."/>
        </authorList>
    </citation>
    <scope>NUCLEOTIDE SEQUENCE [LARGE SCALE GENOMIC DNA]</scope>
    <source>
        <strain evidence="1">P6</strain>
    </source>
</reference>
<proteinExistence type="predicted"/>
<name>A0ACC0VKB5_9STRA</name>
<dbReference type="Proteomes" id="UP001163321">
    <property type="component" value="Chromosome 8"/>
</dbReference>
<evidence type="ECO:0000313" key="2">
    <source>
        <dbReference type="Proteomes" id="UP001163321"/>
    </source>
</evidence>
<evidence type="ECO:0000313" key="1">
    <source>
        <dbReference type="EMBL" id="KAI9906940.1"/>
    </source>
</evidence>
<comment type="caution">
    <text evidence="1">The sequence shown here is derived from an EMBL/GenBank/DDBJ whole genome shotgun (WGS) entry which is preliminary data.</text>
</comment>
<accession>A0ACC0VKB5</accession>
<sequence>MPVEQDPSSQFVDFTNATASEQLISDLEQALIGWQLSGKGHASFEALSAAFPNDFMFSIERPSTAVDTAVWTKELQYQPAGDKTVKSYRLMLFVSKRDEIPPREPAGSAARKVTKWQRGLEHFTPTMLSVADASRDFKWLVKREKEVEKQEDEREASERVLHDTFSEDNREAKFSRQTTFENVEKWFGVSEFLLLSRSPRQETKETEERKAGVESEDGRRKHAREFQHEKTGKGGVGTTSISQDQVFMADIYIDQNEAGMLLSAMNVALNNCNCTIPAFVPVLEPSRGMWIGSAVPGATGNVSMSFETDSVTELNPHQSYISGLLDFFKVKLQLPPQVEEQCRVEADTSGEFAIGMAVSASFRYSWERSSDPREVTSRNHQAWRTIEYDLPTPDQHRVSQIASKLFGNRRAQSFFGASNNPLVAIDLTVSWPQLREGTYVDNVVHSTLNPDAAPHWMLGVRFVEMLSENPRKPSLPLSKQVANLVRVFSNTRELNEGILVSELAPPMPAISSSSKPSAGCDGKGCSEAALQEPSSSISDSIPAARAAVVLGNALSSLVSAATWKCSDADEIRRIVSELFDDVKTRKNHSVSEDFSREFSDKSGVALASMPSSVQHGAPLGELVSIVATRMSQLRKCISRGILVHCIDLTHSSHYYTVQTVSIPWLYYGLNS</sequence>
<gene>
    <name evidence="1" type="ORF">PsorP6_002831</name>
</gene>
<dbReference type="EMBL" id="CM047587">
    <property type="protein sequence ID" value="KAI9906940.1"/>
    <property type="molecule type" value="Genomic_DNA"/>
</dbReference>